<gene>
    <name evidence="1" type="ORF">ATN00_01535</name>
</gene>
<evidence type="ECO:0000313" key="2">
    <source>
        <dbReference type="Proteomes" id="UP000056968"/>
    </source>
</evidence>
<evidence type="ECO:0000313" key="1">
    <source>
        <dbReference type="EMBL" id="ALR19183.1"/>
    </source>
</evidence>
<dbReference type="KEGG" id="sbd:ATN00_01535"/>
<keyword evidence="2" id="KW-1185">Reference proteome</keyword>
<accession>A0A0S3EUT4</accession>
<dbReference type="AlphaFoldDB" id="A0A0S3EUT4"/>
<protein>
    <submittedName>
        <fullName evidence="1">Uncharacterized protein</fullName>
    </submittedName>
</protein>
<sequence length="165" mass="18857">MVLVVMALRQTEKSLAQAREANSIAKNSAIRQLRAYLGIESVIVESRSVIKLRVRNFGQTPAVNVKMITRHMIDENGEWFPVNHPFGMVDPDHCVTGVIRAGTYGPTLPTKPCKLHIKIAISYDDQMGGKWNREATFYLADWLFKKMPWELHVYPDTAKETEREE</sequence>
<dbReference type="EMBL" id="CP013264">
    <property type="protein sequence ID" value="ALR19183.1"/>
    <property type="molecule type" value="Genomic_DNA"/>
</dbReference>
<organism evidence="1 2">
    <name type="scientific">Sphingobium baderi</name>
    <dbReference type="NCBI Taxonomy" id="1332080"/>
    <lineage>
        <taxon>Bacteria</taxon>
        <taxon>Pseudomonadati</taxon>
        <taxon>Pseudomonadota</taxon>
        <taxon>Alphaproteobacteria</taxon>
        <taxon>Sphingomonadales</taxon>
        <taxon>Sphingomonadaceae</taxon>
        <taxon>Sphingobium</taxon>
    </lineage>
</organism>
<dbReference type="Proteomes" id="UP000056968">
    <property type="component" value="Chromosome"/>
</dbReference>
<reference evidence="1 2" key="1">
    <citation type="submission" date="2015-11" db="EMBL/GenBank/DDBJ databases">
        <title>A Two-component Flavoprotein Monooxygenase System MeaXY Responsible for para-Hydroxylation of 2-Methyl-6-ethylaniline and 2,6-Diethylaniline in Sphingobium baderi DE-13.</title>
        <authorList>
            <person name="Cheng M."/>
            <person name="Meng Q."/>
            <person name="Yang Y."/>
            <person name="Chu C."/>
            <person name="Yan X."/>
            <person name="He J."/>
            <person name="Li S."/>
        </authorList>
    </citation>
    <scope>NUCLEOTIDE SEQUENCE [LARGE SCALE GENOMIC DNA]</scope>
    <source>
        <strain evidence="1 2">DE-13</strain>
    </source>
</reference>
<name>A0A0S3EUT4_9SPHN</name>
<proteinExistence type="predicted"/>